<dbReference type="AlphaFoldDB" id="A0AAD8SUW6"/>
<dbReference type="EMBL" id="JAUUTY010000003">
    <property type="protein sequence ID" value="KAK1664214.1"/>
    <property type="molecule type" value="Genomic_DNA"/>
</dbReference>
<evidence type="ECO:0000256" key="1">
    <source>
        <dbReference type="SAM" id="MobiDB-lite"/>
    </source>
</evidence>
<name>A0AAD8SUW6_LOLMU</name>
<comment type="caution">
    <text evidence="2">The sequence shown here is derived from an EMBL/GenBank/DDBJ whole genome shotgun (WGS) entry which is preliminary data.</text>
</comment>
<evidence type="ECO:0000313" key="3">
    <source>
        <dbReference type="Proteomes" id="UP001231189"/>
    </source>
</evidence>
<feature type="region of interest" description="Disordered" evidence="1">
    <location>
        <begin position="186"/>
        <end position="263"/>
    </location>
</feature>
<protein>
    <submittedName>
        <fullName evidence="2">Uncharacterized protein</fullName>
    </submittedName>
</protein>
<feature type="compositionally biased region" description="Low complexity" evidence="1">
    <location>
        <begin position="215"/>
        <end position="228"/>
    </location>
</feature>
<gene>
    <name evidence="2" type="ORF">QYE76_052373</name>
</gene>
<reference evidence="2" key="1">
    <citation type="submission" date="2023-07" db="EMBL/GenBank/DDBJ databases">
        <title>A chromosome-level genome assembly of Lolium multiflorum.</title>
        <authorList>
            <person name="Chen Y."/>
            <person name="Copetti D."/>
            <person name="Kolliker R."/>
            <person name="Studer B."/>
        </authorList>
    </citation>
    <scope>NUCLEOTIDE SEQUENCE</scope>
    <source>
        <strain evidence="2">02402/16</strain>
        <tissue evidence="2">Leaf</tissue>
    </source>
</reference>
<proteinExistence type="predicted"/>
<evidence type="ECO:0000313" key="2">
    <source>
        <dbReference type="EMBL" id="KAK1664214.1"/>
    </source>
</evidence>
<sequence>MAEGRKFEYPETMTYDEIARLGVLVSEVDQPVQPPLPRYAICIMPPGLTEEEALQRALEASAMPPCSTAASTSIVQPVGASTSTIGVGCSTSTAGVGCSTSTTGLGCSTSTTGLGCFTSTTVGGTGVCSADSQLVVAGTGARRDRHDDENQFSNDHCAQMLKSLKLLFRGNEMIFIFGHYMEERKEESKEKEKDENKKERGGANGQRRRRYHRPAQAGAFGRGAAQAGLLSEMVQGIGAPHRYPDRGSTPARPEVPPTLGRSL</sequence>
<accession>A0AAD8SUW6</accession>
<feature type="compositionally biased region" description="Basic and acidic residues" evidence="1">
    <location>
        <begin position="186"/>
        <end position="201"/>
    </location>
</feature>
<dbReference type="Proteomes" id="UP001231189">
    <property type="component" value="Unassembled WGS sequence"/>
</dbReference>
<keyword evidence="3" id="KW-1185">Reference proteome</keyword>
<organism evidence="2 3">
    <name type="scientific">Lolium multiflorum</name>
    <name type="common">Italian ryegrass</name>
    <name type="synonym">Lolium perenne subsp. multiflorum</name>
    <dbReference type="NCBI Taxonomy" id="4521"/>
    <lineage>
        <taxon>Eukaryota</taxon>
        <taxon>Viridiplantae</taxon>
        <taxon>Streptophyta</taxon>
        <taxon>Embryophyta</taxon>
        <taxon>Tracheophyta</taxon>
        <taxon>Spermatophyta</taxon>
        <taxon>Magnoliopsida</taxon>
        <taxon>Liliopsida</taxon>
        <taxon>Poales</taxon>
        <taxon>Poaceae</taxon>
        <taxon>BOP clade</taxon>
        <taxon>Pooideae</taxon>
        <taxon>Poodae</taxon>
        <taxon>Poeae</taxon>
        <taxon>Poeae Chloroplast Group 2 (Poeae type)</taxon>
        <taxon>Loliodinae</taxon>
        <taxon>Loliinae</taxon>
        <taxon>Lolium</taxon>
    </lineage>
</organism>